<evidence type="ECO:0000313" key="1">
    <source>
        <dbReference type="EMBL" id="RAH67490.1"/>
    </source>
</evidence>
<reference evidence="1" key="1">
    <citation type="submission" date="2018-02" db="EMBL/GenBank/DDBJ databases">
        <title>The genomes of Aspergillus section Nigri reveals drivers in fungal speciation.</title>
        <authorList>
            <consortium name="DOE Joint Genome Institute"/>
            <person name="Vesth T.C."/>
            <person name="Nybo J."/>
            <person name="Theobald S."/>
            <person name="Brandl J."/>
            <person name="Frisvad J.C."/>
            <person name="Nielsen K.F."/>
            <person name="Lyhne E.K."/>
            <person name="Kogle M.E."/>
            <person name="Kuo A."/>
            <person name="Riley R."/>
            <person name="Clum A."/>
            <person name="Nolan M."/>
            <person name="Lipzen A."/>
            <person name="Salamov A."/>
            <person name="Henrissat B."/>
            <person name="Wiebenga A."/>
            <person name="De vries R.P."/>
            <person name="Grigoriev I.V."/>
            <person name="Mortensen U.H."/>
            <person name="Andersen M.R."/>
            <person name="Baker S.E."/>
        </authorList>
    </citation>
    <scope>NUCLEOTIDE SEQUENCE</scope>
    <source>
        <strain evidence="1">CBS 121060</strain>
    </source>
</reference>
<proteinExistence type="predicted"/>
<gene>
    <name evidence="1" type="ORF">BO66DRAFT_413449</name>
</gene>
<name>A0ACD1H237_9EURO</name>
<sequence>MPSNQTVAEIVAGWDLENLTVAAVRVPPVNWPLPMMNKDWDGVKLDLNGTIELGIRLIQQAAAANARVIHFPEVWFPGYPKGIINSDVPNPWFEYHVKDYIENSLVIGSDNWNKLVQAAVDNRIYVLRPSAQERDLWTDGKLDQIYAVSTPIGRIGMLSCGEHTAPEVTFIMQSQTEDIHLGSWPLVPDFGDSSLTYESAEVITSLGRVYAILGEAIVVQAAIGTATIFPAGSSAVWSQAVANVSFADHPLVYRSFNASAFTNSTYNADGEVSWGTLQAINEGFPEYIPQVEGTLVPWKQDPISTLLNESVV</sequence>
<evidence type="ECO:0000313" key="2">
    <source>
        <dbReference type="Proteomes" id="UP000249661"/>
    </source>
</evidence>
<protein>
    <submittedName>
        <fullName evidence="1">Aliphatic nitrilase</fullName>
    </submittedName>
</protein>
<organism evidence="1 2">
    <name type="scientific">Aspergillus aculeatinus CBS 121060</name>
    <dbReference type="NCBI Taxonomy" id="1448322"/>
    <lineage>
        <taxon>Eukaryota</taxon>
        <taxon>Fungi</taxon>
        <taxon>Dikarya</taxon>
        <taxon>Ascomycota</taxon>
        <taxon>Pezizomycotina</taxon>
        <taxon>Eurotiomycetes</taxon>
        <taxon>Eurotiomycetidae</taxon>
        <taxon>Eurotiales</taxon>
        <taxon>Aspergillaceae</taxon>
        <taxon>Aspergillus</taxon>
        <taxon>Aspergillus subgen. Circumdati</taxon>
    </lineage>
</organism>
<accession>A0ACD1H237</accession>
<dbReference type="Proteomes" id="UP000249661">
    <property type="component" value="Unassembled WGS sequence"/>
</dbReference>
<keyword evidence="2" id="KW-1185">Reference proteome</keyword>
<dbReference type="EMBL" id="KZ824973">
    <property type="protein sequence ID" value="RAH67490.1"/>
    <property type="molecule type" value="Genomic_DNA"/>
</dbReference>